<keyword evidence="2" id="KW-0677">Repeat</keyword>
<dbReference type="SUPFAM" id="SSF48371">
    <property type="entry name" value="ARM repeat"/>
    <property type="match status" value="1"/>
</dbReference>
<dbReference type="Pfam" id="PF08623">
    <property type="entry name" value="TIP120"/>
    <property type="match status" value="1"/>
</dbReference>
<dbReference type="Gene3D" id="1.25.10.10">
    <property type="entry name" value="Leucine-rich Repeat Variant"/>
    <property type="match status" value="1"/>
</dbReference>
<dbReference type="InterPro" id="IPR039852">
    <property type="entry name" value="CAND1/CAND2"/>
</dbReference>
<protein>
    <submittedName>
        <fullName evidence="6">Armadillo-type protein</fullName>
    </submittedName>
</protein>
<sequence length="1354" mass="146250">MANASTPFALQSLLEKMSSPDSDYRFMSLNDLLSILTSPNASLTQADSNLTSRVIDGVVKALDDANGEVQNLAVKCLGPLVLKVRDNQIAPLIDRLTTLSMTSTDPSIPSTALRTIISSLPRPVAVSSAVPGSPVLVQKPDAIHQTIAAAVQAIQKTLYPKLLILLKPGTETVKGGGASLDSIDLLIETLKCFGPVLGGKEVEQLQVAVMELLESDRTSQVVKKRAVTSLSLLCVYSPDELLSSFINHLIESFRAQGKHVNPTRLRLLVSVTGALARDIPDRFGPYLKTLCPFILSVVDGKDIQDRELGDEPEMEMDEVREAALVSLESFMSFCTSNMTRFTEDVLSAGMIYLKYDPNYADPADEEDDEEMGGTQQDDGDEDEDFGGSDGFGGSDDEGAFEEDGNFSDEDDISWKVRRCAAKLLSTVLSTRAADLILGEQEGGGKAYKQVAPLLVERFHEREENVRLEVLATATVLVRKTGEVAQGTFTPLSPSRDRRGSTDIVMGPPPKRRRGSDASMLDTTTYDVPGQSTDENGVKNSLQALMPRLSKSLSKLLKTKSTTLPTKQASVTLLSAIVSVLEGGLDGVLGLFIEPLVDATRGGSAVSGSNVVAATAAGGSAATATGSSLRIEVLRLVGKICENHSVQVVGEHFDTLIPAMIIAVEEPAYKISSEALNTVVSIVRLLTTEGSTGYGEYLKGLYDVIVAKVGNGDADLEVRERAIVALGVLLSKTSGQPDLIEPDRRTAALGMLVERAKNETTRITAVRAIEVIARNAKTTGDVNPNWVKTVVVECGVQLRKANRTLRGASLDALRSISANENCRKAMDPQSKRDLVDVLTTLLPAGDMHLLAPTLTIIRWMMIDGDGVYVTSGINDGICGLVRSNLGSGLVVESLLGLVKAIGENDTVGKKTVMNGLLQEVGVNGETSIVAKVVAQLLVSGGGKQGGFTIGVEEFVGEVVKTTDDKRKCLALMVLGEIGLRMGPSFSVGPETFLEQFHAKSDDVPIAAAVALGLASAGNVQGYLPVIMQRLGGGDKDQYLLLHSLKEIIQHSDDTTANIKPYADQIWKALFSMAKNDDSKAVGAECVGRLTIIDPYSYLPELQKHLQSESSAIRGMVISALRYTFTDTEASYDDLLRPIVVDFLTVMVDDKELENRRLALTALNSAAHNKPHLIGQHLQSLLPLVYRETVIRPELVREVQMGPFKHKVDDGLEVRKSAYETLYALLETSFSGIDIQTYFDRVIAGLQDEHDIRVLCNLMLTKLILLAKGETLRRLDSIAECFKATLNQKPKENAVKQELEKHAESIRSTMRATVALNRTAIGAGVSGKTGWNGYWEWAKTGFLNELQILEGEERAE</sequence>
<name>A0A2T7A2D5_TUBBO</name>
<gene>
    <name evidence="6" type="ORF">B9Z19DRAFT_970129</name>
</gene>
<accession>A0A2T7A2D5</accession>
<evidence type="ECO:0000313" key="6">
    <source>
        <dbReference type="EMBL" id="PUU81884.1"/>
    </source>
</evidence>
<feature type="compositionally biased region" description="Acidic residues" evidence="4">
    <location>
        <begin position="362"/>
        <end position="386"/>
    </location>
</feature>
<dbReference type="OrthoDB" id="6260732at2759"/>
<evidence type="ECO:0000256" key="4">
    <source>
        <dbReference type="SAM" id="MobiDB-lite"/>
    </source>
</evidence>
<dbReference type="Pfam" id="PF25782">
    <property type="entry name" value="TPR_CAND1"/>
    <property type="match status" value="1"/>
</dbReference>
<evidence type="ECO:0000313" key="7">
    <source>
        <dbReference type="Proteomes" id="UP000244722"/>
    </source>
</evidence>
<dbReference type="STRING" id="42251.A0A2T7A2D5"/>
<dbReference type="Proteomes" id="UP000244722">
    <property type="component" value="Unassembled WGS sequence"/>
</dbReference>
<feature type="region of interest" description="Disordered" evidence="4">
    <location>
        <begin position="358"/>
        <end position="407"/>
    </location>
</feature>
<dbReference type="GO" id="GO:0010265">
    <property type="term" value="P:SCF complex assembly"/>
    <property type="evidence" value="ECO:0007669"/>
    <property type="project" value="InterPro"/>
</dbReference>
<keyword evidence="7" id="KW-1185">Reference proteome</keyword>
<reference evidence="6 7" key="1">
    <citation type="submission" date="2017-04" db="EMBL/GenBank/DDBJ databases">
        <title>Draft genome sequence of Tuber borchii Vittad., a whitish edible truffle.</title>
        <authorList>
            <consortium name="DOE Joint Genome Institute"/>
            <person name="Murat C."/>
            <person name="Kuo A."/>
            <person name="Barry K.W."/>
            <person name="Clum A."/>
            <person name="Dockter R.B."/>
            <person name="Fauchery L."/>
            <person name="Iotti M."/>
            <person name="Kohler A."/>
            <person name="Labutti K."/>
            <person name="Lindquist E.A."/>
            <person name="Lipzen A."/>
            <person name="Ohm R.A."/>
            <person name="Wang M."/>
            <person name="Grigoriev I.V."/>
            <person name="Zambonelli A."/>
            <person name="Martin F.M."/>
        </authorList>
    </citation>
    <scope>NUCLEOTIDE SEQUENCE [LARGE SCALE GENOMIC DNA]</scope>
    <source>
        <strain evidence="6 7">Tbo3840</strain>
    </source>
</reference>
<dbReference type="EMBL" id="NESQ01000037">
    <property type="protein sequence ID" value="PUU81884.1"/>
    <property type="molecule type" value="Genomic_DNA"/>
</dbReference>
<dbReference type="InterPro" id="IPR016024">
    <property type="entry name" value="ARM-type_fold"/>
</dbReference>
<comment type="similarity">
    <text evidence="1">Belongs to the CAND family.</text>
</comment>
<comment type="caution">
    <text evidence="6">The sequence shown here is derived from an EMBL/GenBank/DDBJ whole genome shotgun (WGS) entry which is preliminary data.</text>
</comment>
<dbReference type="PANTHER" id="PTHR12696">
    <property type="entry name" value="TIP120"/>
    <property type="match status" value="1"/>
</dbReference>
<keyword evidence="3" id="KW-0833">Ubl conjugation pathway</keyword>
<evidence type="ECO:0000259" key="5">
    <source>
        <dbReference type="Pfam" id="PF08623"/>
    </source>
</evidence>
<evidence type="ECO:0000256" key="2">
    <source>
        <dbReference type="ARBA" id="ARBA00022737"/>
    </source>
</evidence>
<organism evidence="6 7">
    <name type="scientific">Tuber borchii</name>
    <name type="common">White truffle</name>
    <dbReference type="NCBI Taxonomy" id="42251"/>
    <lineage>
        <taxon>Eukaryota</taxon>
        <taxon>Fungi</taxon>
        <taxon>Dikarya</taxon>
        <taxon>Ascomycota</taxon>
        <taxon>Pezizomycotina</taxon>
        <taxon>Pezizomycetes</taxon>
        <taxon>Pezizales</taxon>
        <taxon>Tuberaceae</taxon>
        <taxon>Tuber</taxon>
    </lineage>
</organism>
<proteinExistence type="inferred from homology"/>
<feature type="region of interest" description="Disordered" evidence="4">
    <location>
        <begin position="487"/>
        <end position="520"/>
    </location>
</feature>
<feature type="domain" description="TATA-binding protein interacting (TIP20)" evidence="5">
    <location>
        <begin position="1171"/>
        <end position="1337"/>
    </location>
</feature>
<dbReference type="InterPro" id="IPR011989">
    <property type="entry name" value="ARM-like"/>
</dbReference>
<dbReference type="InterPro" id="IPR013932">
    <property type="entry name" value="TATA-bd_TIP120"/>
</dbReference>
<feature type="compositionally biased region" description="Acidic residues" evidence="4">
    <location>
        <begin position="394"/>
        <end position="407"/>
    </location>
</feature>
<evidence type="ECO:0000256" key="3">
    <source>
        <dbReference type="ARBA" id="ARBA00022786"/>
    </source>
</evidence>
<evidence type="ECO:0000256" key="1">
    <source>
        <dbReference type="ARBA" id="ARBA00007657"/>
    </source>
</evidence>